<name>A0A0F9RRM4_9ZZZZ</name>
<evidence type="ECO:0000313" key="2">
    <source>
        <dbReference type="EMBL" id="KKN19983.1"/>
    </source>
</evidence>
<dbReference type="EMBL" id="LAZR01003284">
    <property type="protein sequence ID" value="KKN19983.1"/>
    <property type="molecule type" value="Genomic_DNA"/>
</dbReference>
<organism evidence="2">
    <name type="scientific">marine sediment metagenome</name>
    <dbReference type="NCBI Taxonomy" id="412755"/>
    <lineage>
        <taxon>unclassified sequences</taxon>
        <taxon>metagenomes</taxon>
        <taxon>ecological metagenomes</taxon>
    </lineage>
</organism>
<feature type="transmembrane region" description="Helical" evidence="1">
    <location>
        <begin position="6"/>
        <end position="23"/>
    </location>
</feature>
<evidence type="ECO:0000256" key="1">
    <source>
        <dbReference type="SAM" id="Phobius"/>
    </source>
</evidence>
<dbReference type="AlphaFoldDB" id="A0A0F9RRM4"/>
<keyword evidence="1" id="KW-1133">Transmembrane helix</keyword>
<gene>
    <name evidence="2" type="ORF">LCGC14_0940360</name>
</gene>
<keyword evidence="1" id="KW-0472">Membrane</keyword>
<reference evidence="2" key="1">
    <citation type="journal article" date="2015" name="Nature">
        <title>Complex archaea that bridge the gap between prokaryotes and eukaryotes.</title>
        <authorList>
            <person name="Spang A."/>
            <person name="Saw J.H."/>
            <person name="Jorgensen S.L."/>
            <person name="Zaremba-Niedzwiedzka K."/>
            <person name="Martijn J."/>
            <person name="Lind A.E."/>
            <person name="van Eijk R."/>
            <person name="Schleper C."/>
            <person name="Guy L."/>
            <person name="Ettema T.J."/>
        </authorList>
    </citation>
    <scope>NUCLEOTIDE SEQUENCE</scope>
</reference>
<comment type="caution">
    <text evidence="2">The sequence shown here is derived from an EMBL/GenBank/DDBJ whole genome shotgun (WGS) entry which is preliminary data.</text>
</comment>
<keyword evidence="1" id="KW-0812">Transmembrane</keyword>
<proteinExistence type="predicted"/>
<protein>
    <submittedName>
        <fullName evidence="2">Uncharacterized protein</fullName>
    </submittedName>
</protein>
<accession>A0A0F9RRM4</accession>
<sequence>MIAVGFIIGMAVGMLMGLMLGANRRKGGGR</sequence>